<dbReference type="InterPro" id="IPR011850">
    <property type="entry name" value="T2SS_GspF"/>
</dbReference>
<evidence type="ECO:0000256" key="8">
    <source>
        <dbReference type="SAM" id="Phobius"/>
    </source>
</evidence>
<evidence type="ECO:0000256" key="1">
    <source>
        <dbReference type="ARBA" id="ARBA00004429"/>
    </source>
</evidence>
<dbReference type="PRINTS" id="PR00812">
    <property type="entry name" value="BCTERIALGSPF"/>
</dbReference>
<proteinExistence type="inferred from homology"/>
<dbReference type="PANTHER" id="PTHR30012">
    <property type="entry name" value="GENERAL SECRETION PATHWAY PROTEIN"/>
    <property type="match status" value="1"/>
</dbReference>
<feature type="domain" description="Type II secretion system protein GspF" evidence="9">
    <location>
        <begin position="283"/>
        <end position="405"/>
    </location>
</feature>
<keyword evidence="3" id="KW-1003">Cell membrane</keyword>
<feature type="transmembrane region" description="Helical" evidence="8">
    <location>
        <begin position="233"/>
        <end position="252"/>
    </location>
</feature>
<keyword evidence="7 8" id="KW-0472">Membrane</keyword>
<keyword evidence="5 8" id="KW-0812">Transmembrane</keyword>
<evidence type="ECO:0000259" key="9">
    <source>
        <dbReference type="Pfam" id="PF00482"/>
    </source>
</evidence>
<dbReference type="InterPro" id="IPR042094">
    <property type="entry name" value="T2SS_GspF_sf"/>
</dbReference>
<organism evidence="10 11">
    <name type="scientific">Pseudomonas kilonensis</name>
    <dbReference type="NCBI Taxonomy" id="132476"/>
    <lineage>
        <taxon>Bacteria</taxon>
        <taxon>Pseudomonadati</taxon>
        <taxon>Pseudomonadota</taxon>
        <taxon>Gammaproteobacteria</taxon>
        <taxon>Pseudomonadales</taxon>
        <taxon>Pseudomonadaceae</taxon>
        <taxon>Pseudomonas</taxon>
    </lineage>
</organism>
<evidence type="ECO:0000256" key="2">
    <source>
        <dbReference type="ARBA" id="ARBA00005745"/>
    </source>
</evidence>
<comment type="similarity">
    <text evidence="2">Belongs to the GSP F family.</text>
</comment>
<keyword evidence="4" id="KW-0997">Cell inner membrane</keyword>
<feature type="transmembrane region" description="Helical" evidence="8">
    <location>
        <begin position="385"/>
        <end position="407"/>
    </location>
</feature>
<dbReference type="PANTHER" id="PTHR30012:SF0">
    <property type="entry name" value="TYPE II SECRETION SYSTEM PROTEIN F-RELATED"/>
    <property type="match status" value="1"/>
</dbReference>
<protein>
    <submittedName>
        <fullName evidence="10">General secretion pathway protein GspF</fullName>
    </submittedName>
</protein>
<dbReference type="GO" id="GO:0015628">
    <property type="term" value="P:protein secretion by the type II secretion system"/>
    <property type="evidence" value="ECO:0007669"/>
    <property type="project" value="InterPro"/>
</dbReference>
<dbReference type="GO" id="GO:0015627">
    <property type="term" value="C:type II protein secretion system complex"/>
    <property type="evidence" value="ECO:0007669"/>
    <property type="project" value="InterPro"/>
</dbReference>
<dbReference type="PATRIC" id="fig|132476.4.peg.3493"/>
<dbReference type="Gene3D" id="1.20.81.30">
    <property type="entry name" value="Type II secretion system (T2SS), domain F"/>
    <property type="match status" value="2"/>
</dbReference>
<evidence type="ECO:0000256" key="7">
    <source>
        <dbReference type="ARBA" id="ARBA00023136"/>
    </source>
</evidence>
<dbReference type="Proteomes" id="UP000033662">
    <property type="component" value="Unassembled WGS sequence"/>
</dbReference>
<dbReference type="NCBIfam" id="TIGR02120">
    <property type="entry name" value="GspF"/>
    <property type="match status" value="1"/>
</dbReference>
<dbReference type="InterPro" id="IPR018076">
    <property type="entry name" value="T2SS_GspF_dom"/>
</dbReference>
<evidence type="ECO:0000313" key="11">
    <source>
        <dbReference type="Proteomes" id="UP000033662"/>
    </source>
</evidence>
<evidence type="ECO:0000256" key="5">
    <source>
        <dbReference type="ARBA" id="ARBA00022692"/>
    </source>
</evidence>
<evidence type="ECO:0000256" key="3">
    <source>
        <dbReference type="ARBA" id="ARBA00022475"/>
    </source>
</evidence>
<evidence type="ECO:0000256" key="6">
    <source>
        <dbReference type="ARBA" id="ARBA00022989"/>
    </source>
</evidence>
<dbReference type="FunFam" id="1.20.81.30:FF:000001">
    <property type="entry name" value="Type II secretion system protein F"/>
    <property type="match status" value="2"/>
</dbReference>
<dbReference type="Pfam" id="PF00482">
    <property type="entry name" value="T2SSF"/>
    <property type="match status" value="2"/>
</dbReference>
<keyword evidence="6 8" id="KW-1133">Transmembrane helix</keyword>
<sequence length="414" mass="44848">MNCCASPRRISTVPTFDYRAEDAQGRRCKGRVEADGPRHARQLLRERGLLPSELAEAKEPRALGGRHAGARLSPADLALLTLQLSTLIQAGLPLEESLGAVAQQSQKRRVTHLLAAVRSRVMEGHALATTLRAFPQAFPELFCATVAAGEQSGHLGQVLEQLASYTQARQASRQRIQLALVYPLILMLACVAIVGFLLGYVVPDVVKIFIDSGQPLPWLTQALIAVSDGLRRYGLLLLGALAGLLGLWRWSLRQPAWRLRWHRVLLRLPVLSEVLRAMEAARFASTLAILSKSAVPLVDALHIAAQVIGNLTIRARMADVARSVREGGTLTRGLEQGGDIPPLMLHMIASGERAGELDNMLARAAEQQEASLAARIALVVSLFEPAMLVLMGGVVLLIVMAILLPILSLNQLVN</sequence>
<evidence type="ECO:0000313" key="10">
    <source>
        <dbReference type="EMBL" id="KKA05231.1"/>
    </source>
</evidence>
<dbReference type="GO" id="GO:0005886">
    <property type="term" value="C:plasma membrane"/>
    <property type="evidence" value="ECO:0007669"/>
    <property type="project" value="UniProtKB-SubCell"/>
</dbReference>
<dbReference type="AlphaFoldDB" id="A0A0F4XHL3"/>
<feature type="domain" description="Type II secretion system protein GspF" evidence="9">
    <location>
        <begin position="81"/>
        <end position="203"/>
    </location>
</feature>
<comment type="caution">
    <text evidence="10">The sequence shown here is derived from an EMBL/GenBank/DDBJ whole genome shotgun (WGS) entry which is preliminary data.</text>
</comment>
<dbReference type="EMBL" id="JZXC01000029">
    <property type="protein sequence ID" value="KKA05231.1"/>
    <property type="molecule type" value="Genomic_DNA"/>
</dbReference>
<gene>
    <name evidence="10" type="ORF">VP02_23990</name>
</gene>
<evidence type="ECO:0000256" key="4">
    <source>
        <dbReference type="ARBA" id="ARBA00022519"/>
    </source>
</evidence>
<feature type="transmembrane region" description="Helical" evidence="8">
    <location>
        <begin position="179"/>
        <end position="202"/>
    </location>
</feature>
<reference evidence="10 11" key="1">
    <citation type="submission" date="2015-03" db="EMBL/GenBank/DDBJ databases">
        <title>Pseudomonas fluorescens 1855-344 Genome sequencing and assembly.</title>
        <authorList>
            <person name="Eng W.W.H."/>
            <person name="Gan H.M."/>
            <person name="Savka M.A."/>
        </authorList>
    </citation>
    <scope>NUCLEOTIDE SEQUENCE [LARGE SCALE GENOMIC DNA]</scope>
    <source>
        <strain evidence="10 11">1855-344</strain>
    </source>
</reference>
<name>A0A0F4XHL3_9PSED</name>
<dbReference type="InterPro" id="IPR003004">
    <property type="entry name" value="GspF/PilC"/>
</dbReference>
<accession>A0A0F4XHL3</accession>
<comment type="subcellular location">
    <subcellularLocation>
        <location evidence="1">Cell inner membrane</location>
        <topology evidence="1">Multi-pass membrane protein</topology>
    </subcellularLocation>
</comment>